<feature type="transmembrane region" description="Helical" evidence="1">
    <location>
        <begin position="203"/>
        <end position="223"/>
    </location>
</feature>
<evidence type="ECO:0000313" key="3">
    <source>
        <dbReference type="Proteomes" id="UP000262939"/>
    </source>
</evidence>
<dbReference type="InterPro" id="IPR007820">
    <property type="entry name" value="AbrB_fam"/>
</dbReference>
<dbReference type="GO" id="GO:0010468">
    <property type="term" value="P:regulation of gene expression"/>
    <property type="evidence" value="ECO:0007669"/>
    <property type="project" value="InterPro"/>
</dbReference>
<protein>
    <submittedName>
        <fullName evidence="2">AbrB family transcriptional regulator</fullName>
    </submittedName>
</protein>
<dbReference type="NCBIfam" id="TIGR03082">
    <property type="entry name" value="Gneg_AbrB_dup"/>
    <property type="match status" value="2"/>
</dbReference>
<feature type="transmembrane region" description="Helical" evidence="1">
    <location>
        <begin position="20"/>
        <end position="50"/>
    </location>
</feature>
<organism evidence="2 3">
    <name type="scientific">Peribacillus glennii</name>
    <dbReference type="NCBI Taxonomy" id="2303991"/>
    <lineage>
        <taxon>Bacteria</taxon>
        <taxon>Bacillati</taxon>
        <taxon>Bacillota</taxon>
        <taxon>Bacilli</taxon>
        <taxon>Bacillales</taxon>
        <taxon>Bacillaceae</taxon>
        <taxon>Peribacillus</taxon>
    </lineage>
</organism>
<feature type="transmembrane region" description="Helical" evidence="1">
    <location>
        <begin position="291"/>
        <end position="313"/>
    </location>
</feature>
<accession>A0A372LKB7</accession>
<dbReference type="Pfam" id="PF05145">
    <property type="entry name" value="AbrB"/>
    <property type="match status" value="1"/>
</dbReference>
<evidence type="ECO:0000256" key="1">
    <source>
        <dbReference type="SAM" id="Phobius"/>
    </source>
</evidence>
<feature type="transmembrane region" description="Helical" evidence="1">
    <location>
        <begin position="230"/>
        <end position="250"/>
    </location>
</feature>
<feature type="transmembrane region" description="Helical" evidence="1">
    <location>
        <begin position="256"/>
        <end position="279"/>
    </location>
</feature>
<gene>
    <name evidence="2" type="ORF">D0466_04780</name>
</gene>
<dbReference type="OrthoDB" id="5460360at2"/>
<feature type="transmembrane region" description="Helical" evidence="1">
    <location>
        <begin position="165"/>
        <end position="183"/>
    </location>
</feature>
<comment type="caution">
    <text evidence="2">The sequence shown here is derived from an EMBL/GenBank/DDBJ whole genome shotgun (WGS) entry which is preliminary data.</text>
</comment>
<dbReference type="Proteomes" id="UP000262939">
    <property type="component" value="Unassembled WGS sequence"/>
</dbReference>
<keyword evidence="1" id="KW-0812">Transmembrane</keyword>
<feature type="transmembrane region" description="Helical" evidence="1">
    <location>
        <begin position="99"/>
        <end position="121"/>
    </location>
</feature>
<dbReference type="PANTHER" id="PTHR38457:SF1">
    <property type="entry name" value="REGULATOR ABRB-RELATED"/>
    <property type="match status" value="1"/>
</dbReference>
<sequence>MKEGVYLKDNRNLFQTIRFIALSSIGGLVLSLTGLSIGWIIGTLIMAALLSITKPQFLKLPEGQQGISRKWMNVGQLILAIELGQSINLSVLHTLRDNWNTIVIMLVFSIILSLLSGFVLWKFSNTDMLTSLFGTAPGGIAAMPSIAEELGANTAVVSIIQTMRIFLVIFTVPILASSWYHNHVEQAVSLSNPATITAPEFELSQLLWTALLALGAWAGIYVAKYVKIPAPWLVGGMIGAASVQMLSTFISGHEMIAWWPNLAMILSQIFIASCVGSRFYKGMFEGIRKTLIISLFSTLALIMCMLLCALFVAKVTGISLLTSLLAFAPGGVAEMATTAAVLNADATFVVAVQVLRIVVVCITLPPLFRLLNSWEVRRMKSSRLSA</sequence>
<dbReference type="AlphaFoldDB" id="A0A372LKB7"/>
<dbReference type="PIRSF" id="PIRSF038991">
    <property type="entry name" value="Protein_AbrB"/>
    <property type="match status" value="1"/>
</dbReference>
<proteinExistence type="predicted"/>
<keyword evidence="1" id="KW-1133">Transmembrane helix</keyword>
<dbReference type="InterPro" id="IPR017516">
    <property type="entry name" value="AbrB_dup"/>
</dbReference>
<dbReference type="EMBL" id="QVTD01000003">
    <property type="protein sequence ID" value="RFU66046.1"/>
    <property type="molecule type" value="Genomic_DNA"/>
</dbReference>
<feature type="transmembrane region" description="Helical" evidence="1">
    <location>
        <begin position="348"/>
        <end position="371"/>
    </location>
</feature>
<reference evidence="2 3" key="1">
    <citation type="submission" date="2018-08" db="EMBL/GenBank/DDBJ databases">
        <title>Bacillus chawlae sp. nov., Bacillus glennii sp. nov., and Bacillus saganii sp. nov. Isolated from the Vehicle Assembly Building at Kennedy Space Center where the Viking Spacecraft were Assembled.</title>
        <authorList>
            <person name="Seuylemezian A."/>
            <person name="Vaishampayan P."/>
        </authorList>
    </citation>
    <scope>NUCLEOTIDE SEQUENCE [LARGE SCALE GENOMIC DNA]</scope>
    <source>
        <strain evidence="2 3">V44-8</strain>
    </source>
</reference>
<keyword evidence="3" id="KW-1185">Reference proteome</keyword>
<evidence type="ECO:0000313" key="2">
    <source>
        <dbReference type="EMBL" id="RFU66046.1"/>
    </source>
</evidence>
<dbReference type="PANTHER" id="PTHR38457">
    <property type="entry name" value="REGULATOR ABRB-RELATED"/>
    <property type="match status" value="1"/>
</dbReference>
<dbReference type="GO" id="GO:0016020">
    <property type="term" value="C:membrane"/>
    <property type="evidence" value="ECO:0007669"/>
    <property type="project" value="InterPro"/>
</dbReference>
<keyword evidence="1" id="KW-0472">Membrane</keyword>
<name>A0A372LKB7_9BACI</name>